<feature type="compositionally biased region" description="Basic residues" evidence="1">
    <location>
        <begin position="1"/>
        <end position="11"/>
    </location>
</feature>
<evidence type="ECO:0000256" key="1">
    <source>
        <dbReference type="SAM" id="MobiDB-lite"/>
    </source>
</evidence>
<keyword evidence="4" id="KW-1185">Reference proteome</keyword>
<evidence type="ECO:0000313" key="4">
    <source>
        <dbReference type="Proteomes" id="UP000077755"/>
    </source>
</evidence>
<reference evidence="2" key="1">
    <citation type="journal article" date="2016" name="Nat. Genet.">
        <title>A high-quality carrot genome assembly provides new insights into carotenoid accumulation and asterid genome evolution.</title>
        <authorList>
            <person name="Iorizzo M."/>
            <person name="Ellison S."/>
            <person name="Senalik D."/>
            <person name="Zeng P."/>
            <person name="Satapoomin P."/>
            <person name="Huang J."/>
            <person name="Bowman M."/>
            <person name="Iovene M."/>
            <person name="Sanseverino W."/>
            <person name="Cavagnaro P."/>
            <person name="Yildiz M."/>
            <person name="Macko-Podgorni A."/>
            <person name="Moranska E."/>
            <person name="Grzebelus E."/>
            <person name="Grzebelus D."/>
            <person name="Ashrafi H."/>
            <person name="Zheng Z."/>
            <person name="Cheng S."/>
            <person name="Spooner D."/>
            <person name="Van Deynze A."/>
            <person name="Simon P."/>
        </authorList>
    </citation>
    <scope>NUCLEOTIDE SEQUENCE [LARGE SCALE GENOMIC DNA]</scope>
    <source>
        <tissue evidence="2">Leaf</tissue>
    </source>
</reference>
<proteinExistence type="predicted"/>
<feature type="region of interest" description="Disordered" evidence="1">
    <location>
        <begin position="1"/>
        <end position="22"/>
    </location>
</feature>
<reference evidence="3" key="2">
    <citation type="submission" date="2022-03" db="EMBL/GenBank/DDBJ databases">
        <title>Draft title - Genomic analysis of global carrot germplasm unveils the trajectory of domestication and the origin of high carotenoid orange carrot.</title>
        <authorList>
            <person name="Iorizzo M."/>
            <person name="Ellison S."/>
            <person name="Senalik D."/>
            <person name="Macko-Podgorni A."/>
            <person name="Grzebelus D."/>
            <person name="Bostan H."/>
            <person name="Rolling W."/>
            <person name="Curaba J."/>
            <person name="Simon P."/>
        </authorList>
    </citation>
    <scope>NUCLEOTIDE SEQUENCE</scope>
    <source>
        <tissue evidence="3">Leaf</tissue>
    </source>
</reference>
<protein>
    <submittedName>
        <fullName evidence="2">Uncharacterized protein</fullName>
    </submittedName>
</protein>
<dbReference type="Gramene" id="KZN08497">
    <property type="protein sequence ID" value="KZN08497"/>
    <property type="gene ID" value="DCAR_001043"/>
</dbReference>
<gene>
    <name evidence="2" type="ORF">DCAR_001043</name>
    <name evidence="3" type="ORF">DCAR_0101040</name>
</gene>
<sequence length="101" mass="11345">MVVSQRRQRGKGKTELRTSGVESNGREGWCMRVCCRGGDTPPEPRRLTSEVACFQDGEGVCTFDGWRSKEVAAWVYRQRCRHHCSKWKISGVVKGGGREVG</sequence>
<name>A0A166G3H8_DAUCS</name>
<dbReference type="EMBL" id="CP093343">
    <property type="protein sequence ID" value="WOG81884.1"/>
    <property type="molecule type" value="Genomic_DNA"/>
</dbReference>
<dbReference type="AlphaFoldDB" id="A0A166G3H8"/>
<accession>A0A166G3H8</accession>
<dbReference type="EMBL" id="LNRQ01000001">
    <property type="protein sequence ID" value="KZN08497.1"/>
    <property type="molecule type" value="Genomic_DNA"/>
</dbReference>
<evidence type="ECO:0000313" key="3">
    <source>
        <dbReference type="EMBL" id="WOG81884.1"/>
    </source>
</evidence>
<organism evidence="2">
    <name type="scientific">Daucus carota subsp. sativus</name>
    <name type="common">Carrot</name>
    <dbReference type="NCBI Taxonomy" id="79200"/>
    <lineage>
        <taxon>Eukaryota</taxon>
        <taxon>Viridiplantae</taxon>
        <taxon>Streptophyta</taxon>
        <taxon>Embryophyta</taxon>
        <taxon>Tracheophyta</taxon>
        <taxon>Spermatophyta</taxon>
        <taxon>Magnoliopsida</taxon>
        <taxon>eudicotyledons</taxon>
        <taxon>Gunneridae</taxon>
        <taxon>Pentapetalae</taxon>
        <taxon>asterids</taxon>
        <taxon>campanulids</taxon>
        <taxon>Apiales</taxon>
        <taxon>Apiaceae</taxon>
        <taxon>Apioideae</taxon>
        <taxon>Scandiceae</taxon>
        <taxon>Daucinae</taxon>
        <taxon>Daucus</taxon>
        <taxon>Daucus sect. Daucus</taxon>
    </lineage>
</organism>
<evidence type="ECO:0000313" key="2">
    <source>
        <dbReference type="EMBL" id="KZN08497.1"/>
    </source>
</evidence>
<dbReference type="Proteomes" id="UP000077755">
    <property type="component" value="Chromosome 1"/>
</dbReference>